<dbReference type="PROSITE" id="PS51718">
    <property type="entry name" value="G_DYNAMIN_2"/>
    <property type="match status" value="1"/>
</dbReference>
<dbReference type="PANTHER" id="PTHR10465">
    <property type="entry name" value="TRANSMEMBRANE GTPASE FZO1"/>
    <property type="match status" value="1"/>
</dbReference>
<evidence type="ECO:0000313" key="14">
    <source>
        <dbReference type="EMBL" id="CAI9741576.1"/>
    </source>
</evidence>
<evidence type="ECO:0000256" key="12">
    <source>
        <dbReference type="SAM" id="Phobius"/>
    </source>
</evidence>
<dbReference type="InterPro" id="IPR027094">
    <property type="entry name" value="Mitofusin_fam"/>
</dbReference>
<keyword evidence="7 12" id="KW-1133">Transmembrane helix</keyword>
<dbReference type="EMBL" id="OX597839">
    <property type="protein sequence ID" value="CAI9741576.1"/>
    <property type="molecule type" value="Genomic_DNA"/>
</dbReference>
<keyword evidence="9" id="KW-0496">Mitochondrion</keyword>
<proteinExistence type="predicted"/>
<dbReference type="AlphaFoldDB" id="A0AA36FJR3"/>
<evidence type="ECO:0000256" key="11">
    <source>
        <dbReference type="ARBA" id="ARBA00023136"/>
    </source>
</evidence>
<dbReference type="CDD" id="cd09912">
    <property type="entry name" value="DLP_2"/>
    <property type="match status" value="1"/>
</dbReference>
<comment type="subcellular location">
    <subcellularLocation>
        <location evidence="1">Mitochondrion outer membrane</location>
        <topology evidence="1">Multi-pass membrane protein</topology>
    </subcellularLocation>
</comment>
<dbReference type="GO" id="GO:0005525">
    <property type="term" value="F:GTP binding"/>
    <property type="evidence" value="ECO:0007669"/>
    <property type="project" value="UniProtKB-KW"/>
</dbReference>
<keyword evidence="5" id="KW-0378">Hydrolase</keyword>
<evidence type="ECO:0000256" key="8">
    <source>
        <dbReference type="ARBA" id="ARBA00023054"/>
    </source>
</evidence>
<gene>
    <name evidence="14" type="ORF">OCTVUL_1B007336</name>
</gene>
<keyword evidence="10" id="KW-0342">GTP-binding</keyword>
<dbReference type="SUPFAM" id="SSF111479">
    <property type="entry name" value="Fzo-like conserved region"/>
    <property type="match status" value="1"/>
</dbReference>
<feature type="transmembrane region" description="Helical" evidence="12">
    <location>
        <begin position="646"/>
        <end position="664"/>
    </location>
</feature>
<dbReference type="PANTHER" id="PTHR10465:SF3">
    <property type="entry name" value="TRANSMEMBRANE GTPASE MARF-RELATED"/>
    <property type="match status" value="1"/>
</dbReference>
<dbReference type="InterPro" id="IPR006884">
    <property type="entry name" value="Fzo/mitofusin_HR2"/>
</dbReference>
<dbReference type="Gene3D" id="1.20.5.110">
    <property type="match status" value="1"/>
</dbReference>
<dbReference type="InterPro" id="IPR030381">
    <property type="entry name" value="G_DYNAMIN_dom"/>
</dbReference>
<dbReference type="InterPro" id="IPR045063">
    <property type="entry name" value="Dynamin_N"/>
</dbReference>
<evidence type="ECO:0000256" key="6">
    <source>
        <dbReference type="ARBA" id="ARBA00022843"/>
    </source>
</evidence>
<evidence type="ECO:0000259" key="13">
    <source>
        <dbReference type="PROSITE" id="PS51718"/>
    </source>
</evidence>
<dbReference type="FunFam" id="3.40.50.300:FF:000214">
    <property type="entry name" value="Mitofusin 2"/>
    <property type="match status" value="1"/>
</dbReference>
<reference evidence="14" key="1">
    <citation type="submission" date="2023-08" db="EMBL/GenBank/DDBJ databases">
        <authorList>
            <person name="Alioto T."/>
            <person name="Alioto T."/>
            <person name="Gomez Garrido J."/>
        </authorList>
    </citation>
    <scope>NUCLEOTIDE SEQUENCE</scope>
</reference>
<name>A0AA36FJR3_OCTVU</name>
<evidence type="ECO:0000256" key="9">
    <source>
        <dbReference type="ARBA" id="ARBA00023128"/>
    </source>
</evidence>
<evidence type="ECO:0000256" key="3">
    <source>
        <dbReference type="ARBA" id="ARBA00022741"/>
    </source>
</evidence>
<keyword evidence="4" id="KW-1000">Mitochondrion outer membrane</keyword>
<evidence type="ECO:0000256" key="10">
    <source>
        <dbReference type="ARBA" id="ARBA00023134"/>
    </source>
</evidence>
<keyword evidence="6" id="KW-0832">Ubl conjugation</keyword>
<evidence type="ECO:0000313" key="15">
    <source>
        <dbReference type="Proteomes" id="UP001162480"/>
    </source>
</evidence>
<dbReference type="Proteomes" id="UP001162480">
    <property type="component" value="Chromosome 26"/>
</dbReference>
<keyword evidence="15" id="KW-1185">Reference proteome</keyword>
<dbReference type="SUPFAM" id="SSF52540">
    <property type="entry name" value="P-loop containing nucleoside triphosphate hydrolases"/>
    <property type="match status" value="1"/>
</dbReference>
<dbReference type="FunFam" id="1.20.5.110:FF:000012">
    <property type="entry name" value="Mitofusin 2"/>
    <property type="match status" value="1"/>
</dbReference>
<evidence type="ECO:0000256" key="2">
    <source>
        <dbReference type="ARBA" id="ARBA00022692"/>
    </source>
</evidence>
<evidence type="ECO:0000256" key="1">
    <source>
        <dbReference type="ARBA" id="ARBA00004374"/>
    </source>
</evidence>
<keyword evidence="3" id="KW-0547">Nucleotide-binding</keyword>
<keyword evidence="11 12" id="KW-0472">Membrane</keyword>
<dbReference type="GO" id="GO:0003924">
    <property type="term" value="F:GTPase activity"/>
    <property type="evidence" value="ECO:0007669"/>
    <property type="project" value="InterPro"/>
</dbReference>
<dbReference type="InterPro" id="IPR027417">
    <property type="entry name" value="P-loop_NTPase"/>
</dbReference>
<dbReference type="GO" id="GO:0008053">
    <property type="term" value="P:mitochondrial fusion"/>
    <property type="evidence" value="ECO:0007669"/>
    <property type="project" value="InterPro"/>
</dbReference>
<organism evidence="14 15">
    <name type="scientific">Octopus vulgaris</name>
    <name type="common">Common octopus</name>
    <dbReference type="NCBI Taxonomy" id="6645"/>
    <lineage>
        <taxon>Eukaryota</taxon>
        <taxon>Metazoa</taxon>
        <taxon>Spiralia</taxon>
        <taxon>Lophotrochozoa</taxon>
        <taxon>Mollusca</taxon>
        <taxon>Cephalopoda</taxon>
        <taxon>Coleoidea</taxon>
        <taxon>Octopodiformes</taxon>
        <taxon>Octopoda</taxon>
        <taxon>Incirrata</taxon>
        <taxon>Octopodidae</taxon>
        <taxon>Octopus</taxon>
    </lineage>
</organism>
<protein>
    <submittedName>
        <fullName evidence="14">Mitofusin-2-like isoform X2</fullName>
    </submittedName>
</protein>
<dbReference type="GO" id="GO:0005741">
    <property type="term" value="C:mitochondrial outer membrane"/>
    <property type="evidence" value="ECO:0007669"/>
    <property type="project" value="UniProtKB-SubCell"/>
</dbReference>
<sequence>MSSKPDPLSLSLASFNKKQVKTCELNMSGRLLGRLDMLNLSDKHDSRNLGNGHSSAPSPLKLFGQAKKRINDIFREIGEYIYECDTFVQETLKVAQDLVTDDYAERVKGFKQKVDGIVEVLSRDHMKVVFFGRTSNGKSTVINAMLRDKILPSGIGHTTNCFLQVEGSDSNEAVLLTADSDTPKSINDIKQLAHALSNLKLDSNACIRILWPKDKCRLLKEDVILVDSPGIDVSPDLDNWIDAHCLDADVFVLVANAESTLMQTEKNFFHKVSSKLSKPNIFILQNRWDVSAIEEDIEAVRKQHMERNVQFLGKELNVVRPEDAETRVFFVSAREALMSRLHEDKGTPTPVGALQEGFQVRLFEFANFERTFEECISKSAVKTKFELHTERGKHISSNLRTVMEDVHQRSLQRRDDQTKIVEEKNNELEFMVKQLKIVTGDIKEKIKDMVDNVERKVGSALNEEIHRLSIVVDEFDRPFHPDNLMLNIYKKDLHSHLESTLCRNMVGRCTASVFRGMANMDLYMTEQMATLLKDKEKIQNKLPFPNRDFELMYRLDCRNLCADFHEDIEFRFSFGPTALMQRFFLPLKKQNYLVGGITTPQSQQPERTDVSQSSEVLVAMLSTFASVTSRTTVGAMVLVGMIAKAAGWRVIAVSGALYGLLYCYERLTWTNKAKERAFKRQYVEYASSKLRLIVDLTSSNCSHQVKQELTSTFSIVCHQVDLSKNQLQDEINKIQKDIDQLKDVTSKSKTLRNKADWLDSELKSFTNQYLQHEV</sequence>
<evidence type="ECO:0000256" key="5">
    <source>
        <dbReference type="ARBA" id="ARBA00022801"/>
    </source>
</evidence>
<dbReference type="Pfam" id="PF00350">
    <property type="entry name" value="Dynamin_N"/>
    <property type="match status" value="1"/>
</dbReference>
<keyword evidence="8" id="KW-0175">Coiled coil</keyword>
<accession>A0AA36FJR3</accession>
<dbReference type="Gene3D" id="3.40.50.300">
    <property type="entry name" value="P-loop containing nucleotide triphosphate hydrolases"/>
    <property type="match status" value="1"/>
</dbReference>
<dbReference type="GO" id="GO:0051646">
    <property type="term" value="P:mitochondrion localization"/>
    <property type="evidence" value="ECO:0007669"/>
    <property type="project" value="TreeGrafter"/>
</dbReference>
<keyword evidence="2 12" id="KW-0812">Transmembrane</keyword>
<feature type="domain" description="Dynamin-type G" evidence="13">
    <location>
        <begin position="122"/>
        <end position="369"/>
    </location>
</feature>
<evidence type="ECO:0000256" key="7">
    <source>
        <dbReference type="ARBA" id="ARBA00022989"/>
    </source>
</evidence>
<dbReference type="Pfam" id="PF04799">
    <property type="entry name" value="Fzo_mitofusin"/>
    <property type="match status" value="1"/>
</dbReference>
<evidence type="ECO:0000256" key="4">
    <source>
        <dbReference type="ARBA" id="ARBA00022787"/>
    </source>
</evidence>